<comment type="caution">
    <text evidence="2">The sequence shown here is derived from an EMBL/GenBank/DDBJ whole genome shotgun (WGS) entry which is preliminary data.</text>
</comment>
<dbReference type="SUPFAM" id="SSF54427">
    <property type="entry name" value="NTF2-like"/>
    <property type="match status" value="1"/>
</dbReference>
<gene>
    <name evidence="2" type="ORF">NZH93_02800</name>
</gene>
<proteinExistence type="predicted"/>
<feature type="domain" description="SnoaL-like" evidence="1">
    <location>
        <begin position="11"/>
        <end position="135"/>
    </location>
</feature>
<evidence type="ECO:0000313" key="3">
    <source>
        <dbReference type="Proteomes" id="UP001141259"/>
    </source>
</evidence>
<dbReference type="InterPro" id="IPR037401">
    <property type="entry name" value="SnoaL-like"/>
</dbReference>
<sequence>MTTEHATTPMSAERAVENLMARYSYMADAGDFAGLGALFADAEYSFDGRVLRGAEEVEAFARGTLFLHEDGTPRTKHVVTNILIEVDEAAGSATARAYYTVFQSLPDFPLQAVAGGEYLDLFRRTDGTWRFARRDVSATMFGDLSRLMDLPS</sequence>
<reference evidence="2" key="1">
    <citation type="submission" date="2022-08" db="EMBL/GenBank/DDBJ databases">
        <authorList>
            <person name="Tistechok S."/>
            <person name="Samborskyy M."/>
            <person name="Roman I."/>
        </authorList>
    </citation>
    <scope>NUCLEOTIDE SEQUENCE</scope>
    <source>
        <strain evidence="2">DSM 103496</strain>
    </source>
</reference>
<dbReference type="InterPro" id="IPR032710">
    <property type="entry name" value="NTF2-like_dom_sf"/>
</dbReference>
<evidence type="ECO:0000259" key="1">
    <source>
        <dbReference type="Pfam" id="PF13577"/>
    </source>
</evidence>
<dbReference type="EMBL" id="JANYMP010000001">
    <property type="protein sequence ID" value="MCS7475767.1"/>
    <property type="molecule type" value="Genomic_DNA"/>
</dbReference>
<accession>A0A9X2VG08</accession>
<protein>
    <submittedName>
        <fullName evidence="2">Nuclear transport factor 2 family protein</fullName>
    </submittedName>
</protein>
<dbReference type="Gene3D" id="3.10.450.50">
    <property type="match status" value="1"/>
</dbReference>
<dbReference type="Pfam" id="PF13577">
    <property type="entry name" value="SnoaL_4"/>
    <property type="match status" value="1"/>
</dbReference>
<dbReference type="RefSeq" id="WP_259621272.1">
    <property type="nucleotide sequence ID" value="NZ_JANYMP010000001.1"/>
</dbReference>
<keyword evidence="3" id="KW-1185">Reference proteome</keyword>
<dbReference type="AlphaFoldDB" id="A0A9X2VG08"/>
<name>A0A9X2VG08_9PSEU</name>
<dbReference type="Proteomes" id="UP001141259">
    <property type="component" value="Unassembled WGS sequence"/>
</dbReference>
<organism evidence="2 3">
    <name type="scientific">Umezawaea endophytica</name>
    <dbReference type="NCBI Taxonomy" id="1654476"/>
    <lineage>
        <taxon>Bacteria</taxon>
        <taxon>Bacillati</taxon>
        <taxon>Actinomycetota</taxon>
        <taxon>Actinomycetes</taxon>
        <taxon>Pseudonocardiales</taxon>
        <taxon>Pseudonocardiaceae</taxon>
        <taxon>Umezawaea</taxon>
    </lineage>
</organism>
<evidence type="ECO:0000313" key="2">
    <source>
        <dbReference type="EMBL" id="MCS7475767.1"/>
    </source>
</evidence>